<evidence type="ECO:0000313" key="3">
    <source>
        <dbReference type="Proteomes" id="UP000823597"/>
    </source>
</evidence>
<gene>
    <name evidence="2" type="ORF">IAB93_04640</name>
</gene>
<sequence>MEEKISAIRDELSALKGLVNGLNEKISSIESLLTSLTEENSLPEFEVEPESEAVPDSGQELELDETLFETEHVFEPVQETVPENKSEGRKTLPENQEDYGMPVFMLYDYDWMKDRPGLPVNDMRSAVTLNDRVEFINSLFDGDPVKFQNTVLDINGMKNMEELVEYLVSNGFKWDMKSDAVYRFMMAARRKLG</sequence>
<protein>
    <submittedName>
        <fullName evidence="2">Uncharacterized protein</fullName>
    </submittedName>
</protein>
<evidence type="ECO:0000256" key="1">
    <source>
        <dbReference type="SAM" id="Coils"/>
    </source>
</evidence>
<dbReference type="EMBL" id="JADIME010000045">
    <property type="protein sequence ID" value="MBO8465269.1"/>
    <property type="molecule type" value="Genomic_DNA"/>
</dbReference>
<reference evidence="2" key="2">
    <citation type="journal article" date="2021" name="PeerJ">
        <title>Extensive microbial diversity within the chicken gut microbiome revealed by metagenomics and culture.</title>
        <authorList>
            <person name="Gilroy R."/>
            <person name="Ravi A."/>
            <person name="Getino M."/>
            <person name="Pursley I."/>
            <person name="Horton D.L."/>
            <person name="Alikhan N.F."/>
            <person name="Baker D."/>
            <person name="Gharbi K."/>
            <person name="Hall N."/>
            <person name="Watson M."/>
            <person name="Adriaenssens E.M."/>
            <person name="Foster-Nyarko E."/>
            <person name="Jarju S."/>
            <person name="Secka A."/>
            <person name="Antonio M."/>
            <person name="Oren A."/>
            <person name="Chaudhuri R.R."/>
            <person name="La Ragione R."/>
            <person name="Hildebrand F."/>
            <person name="Pallen M.J."/>
        </authorList>
    </citation>
    <scope>NUCLEOTIDE SEQUENCE</scope>
    <source>
        <strain evidence="2">10037</strain>
    </source>
</reference>
<dbReference type="AlphaFoldDB" id="A0A9D9I3I1"/>
<feature type="coiled-coil region" evidence="1">
    <location>
        <begin position="5"/>
        <end position="39"/>
    </location>
</feature>
<accession>A0A9D9I3I1</accession>
<organism evidence="2 3">
    <name type="scientific">Candidatus Merdivivens pullistercoris</name>
    <dbReference type="NCBI Taxonomy" id="2840873"/>
    <lineage>
        <taxon>Bacteria</taxon>
        <taxon>Pseudomonadati</taxon>
        <taxon>Bacteroidota</taxon>
        <taxon>Bacteroidia</taxon>
        <taxon>Bacteroidales</taxon>
        <taxon>Muribaculaceae</taxon>
        <taxon>Muribaculaceae incertae sedis</taxon>
        <taxon>Candidatus Merdivivens</taxon>
    </lineage>
</organism>
<dbReference type="Proteomes" id="UP000823597">
    <property type="component" value="Unassembled WGS sequence"/>
</dbReference>
<evidence type="ECO:0000313" key="2">
    <source>
        <dbReference type="EMBL" id="MBO8465269.1"/>
    </source>
</evidence>
<name>A0A9D9I3I1_9BACT</name>
<keyword evidence="1" id="KW-0175">Coiled coil</keyword>
<proteinExistence type="predicted"/>
<reference evidence="2" key="1">
    <citation type="submission" date="2020-10" db="EMBL/GenBank/DDBJ databases">
        <authorList>
            <person name="Gilroy R."/>
        </authorList>
    </citation>
    <scope>NUCLEOTIDE SEQUENCE</scope>
    <source>
        <strain evidence="2">10037</strain>
    </source>
</reference>
<comment type="caution">
    <text evidence="2">The sequence shown here is derived from an EMBL/GenBank/DDBJ whole genome shotgun (WGS) entry which is preliminary data.</text>
</comment>